<name>A0A2R4P000_9BACT</name>
<evidence type="ECO:0000256" key="1">
    <source>
        <dbReference type="SAM" id="SignalP"/>
    </source>
</evidence>
<feature type="signal peptide" evidence="1">
    <location>
        <begin position="1"/>
        <end position="20"/>
    </location>
</feature>
<organism evidence="2 3">
    <name type="scientific">Campylobacter concisus</name>
    <dbReference type="NCBI Taxonomy" id="199"/>
    <lineage>
        <taxon>Bacteria</taxon>
        <taxon>Pseudomonadati</taxon>
        <taxon>Campylobacterota</taxon>
        <taxon>Epsilonproteobacteria</taxon>
        <taxon>Campylobacterales</taxon>
        <taxon>Campylobacteraceae</taxon>
        <taxon>Campylobacter</taxon>
    </lineage>
</organism>
<feature type="chain" id="PRO_5015303106" evidence="1">
    <location>
        <begin position="21"/>
        <end position="335"/>
    </location>
</feature>
<dbReference type="Proteomes" id="UP000241854">
    <property type="component" value="Chromosome"/>
</dbReference>
<evidence type="ECO:0000313" key="3">
    <source>
        <dbReference type="Proteomes" id="UP000241854"/>
    </source>
</evidence>
<gene>
    <name evidence="2" type="ORF">CCS77_0942</name>
</gene>
<sequence>MFKFGFLVCIPFLMLNFSIAQDINTSNVEKNSSKSASVLKTLKQMNIPFSGNEYEIENLSKLDDKMLAAVKVSLPNQTALYDAIKGDLNKDGVEDVVVVTQETFKEKFMPFSDGCDESTKDDKWCQIVNKNRRGIVILLSNGDKYEAAVTKRDIFESPNEDGGAYFPPELVVEIENSELKFFYSYGKYGYWEYVFALDGKDFKLVRYFISDNNGPMPEYIVQMDFINHRLEKSANLLYPGNKEYKRYEECIEKYKSLYDVQEEEDYDGTFIRKTYELKTQEILLSEVKKVDYIDGRWLDDLQNSKQLGKILKIDFWSEYPGDNENELVRCVADNI</sequence>
<reference evidence="2 3" key="1">
    <citation type="journal article" date="2018" name="Emerg. Microbes Infect.">
        <title>Genomic analysis of oral Campylobacter concisus strains identified a potential bacterial molecular marker associated with active Crohn's disease.</title>
        <authorList>
            <person name="Liu F."/>
            <person name="Ma R."/>
            <person name="Tay C.Y.A."/>
            <person name="Octavia S."/>
            <person name="Lan R."/>
            <person name="Chung H.K.L."/>
            <person name="Riordan S.M."/>
            <person name="Grimm M.C."/>
            <person name="Leong R.W."/>
            <person name="Tanaka M.M."/>
            <person name="Connor S."/>
            <person name="Zhang L."/>
        </authorList>
    </citation>
    <scope>NUCLEOTIDE SEQUENCE [LARGE SCALE GENOMIC DNA]</scope>
    <source>
        <strain evidence="2 3">P2CDO4</strain>
    </source>
</reference>
<evidence type="ECO:0000313" key="2">
    <source>
        <dbReference type="EMBL" id="AVX44003.1"/>
    </source>
</evidence>
<protein>
    <submittedName>
        <fullName evidence="2">Uncharacterized protein</fullName>
    </submittedName>
</protein>
<dbReference type="AlphaFoldDB" id="A0A2R4P000"/>
<dbReference type="RefSeq" id="WP_107916721.1">
    <property type="nucleotide sequence ID" value="NZ_CP021642.1"/>
</dbReference>
<proteinExistence type="predicted"/>
<keyword evidence="1" id="KW-0732">Signal</keyword>
<accession>A0A2R4P000</accession>
<dbReference type="EMBL" id="CP021642">
    <property type="protein sequence ID" value="AVX44003.1"/>
    <property type="molecule type" value="Genomic_DNA"/>
</dbReference>